<dbReference type="GO" id="GO:0005509">
    <property type="term" value="F:calcium ion binding"/>
    <property type="evidence" value="ECO:0007669"/>
    <property type="project" value="InterPro"/>
</dbReference>
<dbReference type="Proteomes" id="UP001162131">
    <property type="component" value="Unassembled WGS sequence"/>
</dbReference>
<dbReference type="InterPro" id="IPR018247">
    <property type="entry name" value="EF_Hand_1_Ca_BS"/>
</dbReference>
<keyword evidence="6" id="KW-0206">Cytoskeleton</keyword>
<comment type="similarity">
    <text evidence="2">Belongs to the centrin family.</text>
</comment>
<feature type="domain" description="EF-hand" evidence="9">
    <location>
        <begin position="114"/>
        <end position="149"/>
    </location>
</feature>
<keyword evidence="4" id="KW-0677">Repeat</keyword>
<dbReference type="AlphaFoldDB" id="A0AAU9JYC6"/>
<dbReference type="InterPro" id="IPR002048">
    <property type="entry name" value="EF_hand_dom"/>
</dbReference>
<dbReference type="SUPFAM" id="SSF47473">
    <property type="entry name" value="EF-hand"/>
    <property type="match status" value="1"/>
</dbReference>
<gene>
    <name evidence="10" type="ORF">BSTOLATCC_MIC52386</name>
</gene>
<organism evidence="10 11">
    <name type="scientific">Blepharisma stoltei</name>
    <dbReference type="NCBI Taxonomy" id="1481888"/>
    <lineage>
        <taxon>Eukaryota</taxon>
        <taxon>Sar</taxon>
        <taxon>Alveolata</taxon>
        <taxon>Ciliophora</taxon>
        <taxon>Postciliodesmatophora</taxon>
        <taxon>Heterotrichea</taxon>
        <taxon>Heterotrichida</taxon>
        <taxon>Blepharismidae</taxon>
        <taxon>Blepharisma</taxon>
    </lineage>
</organism>
<name>A0AAU9JYC6_9CILI</name>
<dbReference type="InterPro" id="IPR011992">
    <property type="entry name" value="EF-hand-dom_pair"/>
</dbReference>
<dbReference type="Gene3D" id="1.10.238.10">
    <property type="entry name" value="EF-hand"/>
    <property type="match status" value="2"/>
</dbReference>
<evidence type="ECO:0000256" key="7">
    <source>
        <dbReference type="ARBA" id="ARBA00025692"/>
    </source>
</evidence>
<dbReference type="GO" id="GO:0016460">
    <property type="term" value="C:myosin II complex"/>
    <property type="evidence" value="ECO:0007669"/>
    <property type="project" value="TreeGrafter"/>
</dbReference>
<evidence type="ECO:0000256" key="6">
    <source>
        <dbReference type="ARBA" id="ARBA00023212"/>
    </source>
</evidence>
<dbReference type="PROSITE" id="PS50222">
    <property type="entry name" value="EF_HAND_2"/>
    <property type="match status" value="2"/>
</dbReference>
<dbReference type="PANTHER" id="PTHR23048">
    <property type="entry name" value="MYOSIN LIGHT CHAIN 1, 3"/>
    <property type="match status" value="1"/>
</dbReference>
<dbReference type="EMBL" id="CAJZBQ010000052">
    <property type="protein sequence ID" value="CAG9330979.1"/>
    <property type="molecule type" value="Genomic_DNA"/>
</dbReference>
<sequence>MSKKAKYVSESATRDAKRGGSRGKSPGRGKQAEAPDTSNLTQDEINEIKEAFDLFDSDNSGTIDPKEINAALASLGQDKTPTIFRLLAGIEELGAAITFDDFLGHISERLGHRNTKDGIKRIFDLFDADGSETINVKNLARVARELGESMTEEELQEALAKVSADKTSMTFDDFYTVMTKKIYG</sequence>
<evidence type="ECO:0000256" key="1">
    <source>
        <dbReference type="ARBA" id="ARBA00004245"/>
    </source>
</evidence>
<protein>
    <recommendedName>
        <fullName evidence="9">EF-hand domain-containing protein</fullName>
    </recommendedName>
</protein>
<keyword evidence="5" id="KW-0106">Calcium</keyword>
<dbReference type="PROSITE" id="PS00018">
    <property type="entry name" value="EF_HAND_1"/>
    <property type="match status" value="1"/>
</dbReference>
<comment type="subcellular location">
    <subcellularLocation>
        <location evidence="1">Cytoplasm</location>
        <location evidence="1">Cytoskeleton</location>
    </subcellularLocation>
</comment>
<keyword evidence="11" id="KW-1185">Reference proteome</keyword>
<evidence type="ECO:0000313" key="10">
    <source>
        <dbReference type="EMBL" id="CAG9330979.1"/>
    </source>
</evidence>
<keyword evidence="3" id="KW-0963">Cytoplasm</keyword>
<feature type="region of interest" description="Disordered" evidence="8">
    <location>
        <begin position="1"/>
        <end position="43"/>
    </location>
</feature>
<comment type="function">
    <text evidence="7">Plays a fundamental role in microtubule organizing center structure and function. Component of the infraciliary lattice (ICL) and the ciliary basal bodies.</text>
</comment>
<evidence type="ECO:0000256" key="8">
    <source>
        <dbReference type="SAM" id="MobiDB-lite"/>
    </source>
</evidence>
<dbReference type="InterPro" id="IPR050230">
    <property type="entry name" value="CALM/Myosin/TropC-like"/>
</dbReference>
<feature type="domain" description="EF-hand" evidence="9">
    <location>
        <begin position="43"/>
        <end position="78"/>
    </location>
</feature>
<evidence type="ECO:0000313" key="11">
    <source>
        <dbReference type="Proteomes" id="UP001162131"/>
    </source>
</evidence>
<dbReference type="Pfam" id="PF13499">
    <property type="entry name" value="EF-hand_7"/>
    <property type="match status" value="1"/>
</dbReference>
<evidence type="ECO:0000256" key="3">
    <source>
        <dbReference type="ARBA" id="ARBA00022490"/>
    </source>
</evidence>
<comment type="caution">
    <text evidence="10">The sequence shown here is derived from an EMBL/GenBank/DDBJ whole genome shotgun (WGS) entry which is preliminary data.</text>
</comment>
<evidence type="ECO:0000256" key="5">
    <source>
        <dbReference type="ARBA" id="ARBA00022837"/>
    </source>
</evidence>
<evidence type="ECO:0000259" key="9">
    <source>
        <dbReference type="PROSITE" id="PS50222"/>
    </source>
</evidence>
<evidence type="ECO:0000256" key="2">
    <source>
        <dbReference type="ARBA" id="ARBA00005253"/>
    </source>
</evidence>
<dbReference type="PANTHER" id="PTHR23048:SF59">
    <property type="entry name" value="EF-HAND SUPERFAMILY PROTEIN"/>
    <property type="match status" value="1"/>
</dbReference>
<dbReference type="SMART" id="SM00054">
    <property type="entry name" value="EFh"/>
    <property type="match status" value="2"/>
</dbReference>
<accession>A0AAU9JYC6</accession>
<dbReference type="FunFam" id="1.10.238.10:FF:000001">
    <property type="entry name" value="Calmodulin 1"/>
    <property type="match status" value="1"/>
</dbReference>
<dbReference type="CDD" id="cd00051">
    <property type="entry name" value="EFh"/>
    <property type="match status" value="1"/>
</dbReference>
<dbReference type="Pfam" id="PF13405">
    <property type="entry name" value="EF-hand_6"/>
    <property type="match status" value="1"/>
</dbReference>
<proteinExistence type="inferred from homology"/>
<reference evidence="10" key="1">
    <citation type="submission" date="2021-09" db="EMBL/GenBank/DDBJ databases">
        <authorList>
            <consortium name="AG Swart"/>
            <person name="Singh M."/>
            <person name="Singh A."/>
            <person name="Seah K."/>
            <person name="Emmerich C."/>
        </authorList>
    </citation>
    <scope>NUCLEOTIDE SEQUENCE</scope>
    <source>
        <strain evidence="10">ATCC30299</strain>
    </source>
</reference>
<evidence type="ECO:0000256" key="4">
    <source>
        <dbReference type="ARBA" id="ARBA00022737"/>
    </source>
</evidence>